<keyword evidence="2" id="KW-0732">Signal</keyword>
<evidence type="ECO:0000313" key="3">
    <source>
        <dbReference type="EMBL" id="MFD2419358.1"/>
    </source>
</evidence>
<accession>A0ABW5FWI7</accession>
<feature type="chain" id="PRO_5046991407" description="LppX_LprAFG lipoprotein" evidence="2">
    <location>
        <begin position="22"/>
        <end position="289"/>
    </location>
</feature>
<proteinExistence type="predicted"/>
<dbReference type="PROSITE" id="PS51257">
    <property type="entry name" value="PROKAR_LIPOPROTEIN"/>
    <property type="match status" value="1"/>
</dbReference>
<comment type="caution">
    <text evidence="3">The sequence shown here is derived from an EMBL/GenBank/DDBJ whole genome shotgun (WGS) entry which is preliminary data.</text>
</comment>
<sequence>MRRKMGAAGTVLAMAGLVATACTNNNTPSGSPAAQPDSGTSDQVVAAAYDRTTAAKTAKTTITTEIGTGGQKVPVNASGVIDFAGPSADLTENMGLGSMEVRFLNGLVYAQLPPQLAQRMGAGKPWSSLDLNRIAQQQYGASLADLQSSLPGDPTDTLGYLRGAGDQVTKVGQETVDGVQTTHYNVTLDLDKAAANQSPQREQAVRKLEQQLGTHTVPAQVWIDDQGRLRKMTFTETMANPPSRPNGQSGPITIDVTEVLSDFGIPVNVTAPPADQTTDVTDQVLKGGH</sequence>
<organism evidence="3 4">
    <name type="scientific">Amycolatopsis pigmentata</name>
    <dbReference type="NCBI Taxonomy" id="450801"/>
    <lineage>
        <taxon>Bacteria</taxon>
        <taxon>Bacillati</taxon>
        <taxon>Actinomycetota</taxon>
        <taxon>Actinomycetes</taxon>
        <taxon>Pseudonocardiales</taxon>
        <taxon>Pseudonocardiaceae</taxon>
        <taxon>Amycolatopsis</taxon>
    </lineage>
</organism>
<dbReference type="EMBL" id="JBHUKR010000011">
    <property type="protein sequence ID" value="MFD2419358.1"/>
    <property type="molecule type" value="Genomic_DNA"/>
</dbReference>
<evidence type="ECO:0008006" key="5">
    <source>
        <dbReference type="Google" id="ProtNLM"/>
    </source>
</evidence>
<reference evidence="4" key="1">
    <citation type="journal article" date="2019" name="Int. J. Syst. Evol. Microbiol.">
        <title>The Global Catalogue of Microorganisms (GCM) 10K type strain sequencing project: providing services to taxonomists for standard genome sequencing and annotation.</title>
        <authorList>
            <consortium name="The Broad Institute Genomics Platform"/>
            <consortium name="The Broad Institute Genome Sequencing Center for Infectious Disease"/>
            <person name="Wu L."/>
            <person name="Ma J."/>
        </authorList>
    </citation>
    <scope>NUCLEOTIDE SEQUENCE [LARGE SCALE GENOMIC DNA]</scope>
    <source>
        <strain evidence="4">CGMCC 4.7645</strain>
    </source>
</reference>
<feature type="region of interest" description="Disordered" evidence="1">
    <location>
        <begin position="270"/>
        <end position="289"/>
    </location>
</feature>
<keyword evidence="4" id="KW-1185">Reference proteome</keyword>
<name>A0ABW5FWI7_9PSEU</name>
<evidence type="ECO:0000256" key="2">
    <source>
        <dbReference type="SAM" id="SignalP"/>
    </source>
</evidence>
<gene>
    <name evidence="3" type="ORF">ACFSXZ_23785</name>
</gene>
<dbReference type="Proteomes" id="UP001597417">
    <property type="component" value="Unassembled WGS sequence"/>
</dbReference>
<evidence type="ECO:0000256" key="1">
    <source>
        <dbReference type="SAM" id="MobiDB-lite"/>
    </source>
</evidence>
<dbReference type="Gene3D" id="2.50.20.20">
    <property type="match status" value="1"/>
</dbReference>
<dbReference type="InterPro" id="IPR029046">
    <property type="entry name" value="LolA/LolB/LppX"/>
</dbReference>
<feature type="signal peptide" evidence="2">
    <location>
        <begin position="1"/>
        <end position="21"/>
    </location>
</feature>
<dbReference type="RefSeq" id="WP_378267355.1">
    <property type="nucleotide sequence ID" value="NZ_JBHUKR010000011.1"/>
</dbReference>
<evidence type="ECO:0000313" key="4">
    <source>
        <dbReference type="Proteomes" id="UP001597417"/>
    </source>
</evidence>
<protein>
    <recommendedName>
        <fullName evidence="5">LppX_LprAFG lipoprotein</fullName>
    </recommendedName>
</protein>
<dbReference type="SUPFAM" id="SSF89392">
    <property type="entry name" value="Prokaryotic lipoproteins and lipoprotein localization factors"/>
    <property type="match status" value="1"/>
</dbReference>